<dbReference type="InterPro" id="IPR056912">
    <property type="entry name" value="Phage_JBD30_tail_term-like"/>
</dbReference>
<evidence type="ECO:0000313" key="1">
    <source>
        <dbReference type="EMBL" id="OZS45069.1"/>
    </source>
</evidence>
<proteinExistence type="predicted"/>
<dbReference type="Proteomes" id="UP000215999">
    <property type="component" value="Unassembled WGS sequence"/>
</dbReference>
<evidence type="ECO:0000313" key="2">
    <source>
        <dbReference type="Proteomes" id="UP000215999"/>
    </source>
</evidence>
<dbReference type="Pfam" id="PF23840">
    <property type="entry name" value="Phage_tail_terminator"/>
    <property type="match status" value="1"/>
</dbReference>
<gene>
    <name evidence="1" type="ORF">ASV53_05055</name>
</gene>
<accession>A0ABX4G1U8</accession>
<protein>
    <submittedName>
        <fullName evidence="1">Uncharacterized protein</fullName>
    </submittedName>
</protein>
<keyword evidence="2" id="KW-1185">Reference proteome</keyword>
<comment type="caution">
    <text evidence="1">The sequence shown here is derived from an EMBL/GenBank/DDBJ whole genome shotgun (WGS) entry which is preliminary data.</text>
</comment>
<dbReference type="RefSeq" id="WP_094956326.1">
    <property type="nucleotide sequence ID" value="NZ_NOIF01000018.1"/>
</dbReference>
<dbReference type="EMBL" id="NOIF01000018">
    <property type="protein sequence ID" value="OZS45069.1"/>
    <property type="molecule type" value="Genomic_DNA"/>
</dbReference>
<reference evidence="1 2" key="1">
    <citation type="journal article" date="2016" name="Antonie Van Leeuwenhoek">
        <title>Photobacterium sanguinicancri sp. nov. isolated from marine animals.</title>
        <authorList>
            <person name="Gomez-Gil B."/>
            <person name="Roque A."/>
            <person name="Rotllant G."/>
            <person name="Romalde J.L."/>
            <person name="Doce A."/>
            <person name="Eggermont M."/>
            <person name="Defoirdt T."/>
        </authorList>
    </citation>
    <scope>NUCLEOTIDE SEQUENCE [LARGE SCALE GENOMIC DNA]</scope>
    <source>
        <strain evidence="1 2">CAIM 1827</strain>
    </source>
</reference>
<sequence>MADLIKLTVERLKSTVEGKPPWIDVYELDSLTQLDLKRSKTVRTPSLYVFQVGDSPQPDVRGCGAYLQTVTVTVGVVIVDASSNSKPLNWKPLRDELKKRLFGWSGDDEFEPYWLGSGRLLAVESGRATWLDQFVTEYTEDQNSYGS</sequence>
<name>A0ABX4G1U8_9GAMM</name>
<organism evidence="1 2">
    <name type="scientific">Photobacterium sanguinicancri</name>
    <dbReference type="NCBI Taxonomy" id="875932"/>
    <lineage>
        <taxon>Bacteria</taxon>
        <taxon>Pseudomonadati</taxon>
        <taxon>Pseudomonadota</taxon>
        <taxon>Gammaproteobacteria</taxon>
        <taxon>Vibrionales</taxon>
        <taxon>Vibrionaceae</taxon>
        <taxon>Photobacterium</taxon>
    </lineage>
</organism>